<dbReference type="InterPro" id="IPR029420">
    <property type="entry name" value="MTBP_central"/>
</dbReference>
<dbReference type="OrthoDB" id="8633268at2759"/>
<feature type="region of interest" description="Disordered" evidence="1">
    <location>
        <begin position="761"/>
        <end position="801"/>
    </location>
</feature>
<dbReference type="EMBL" id="VXAX01004657">
    <property type="protein sequence ID" value="NXL76985.1"/>
    <property type="molecule type" value="Genomic_DNA"/>
</dbReference>
<dbReference type="GO" id="GO:0034501">
    <property type="term" value="P:protein localization to kinetochore"/>
    <property type="evidence" value="ECO:0007669"/>
    <property type="project" value="TreeGrafter"/>
</dbReference>
<evidence type="ECO:0000313" key="6">
    <source>
        <dbReference type="Proteomes" id="UP000558164"/>
    </source>
</evidence>
<feature type="compositionally biased region" description="Low complexity" evidence="1">
    <location>
        <begin position="733"/>
        <end position="742"/>
    </location>
</feature>
<evidence type="ECO:0000259" key="3">
    <source>
        <dbReference type="Pfam" id="PF14919"/>
    </source>
</evidence>
<name>A0A7L0VD68_9PASE</name>
<gene>
    <name evidence="5" type="primary">Mtbp</name>
    <name evidence="5" type="ORF">LEPASP_R08321</name>
</gene>
<feature type="domain" description="DM2" evidence="2">
    <location>
        <begin position="2"/>
        <end position="225"/>
    </location>
</feature>
<dbReference type="Proteomes" id="UP000558164">
    <property type="component" value="Unassembled WGS sequence"/>
</dbReference>
<evidence type="ECO:0000259" key="2">
    <source>
        <dbReference type="Pfam" id="PF14918"/>
    </source>
</evidence>
<evidence type="ECO:0000259" key="4">
    <source>
        <dbReference type="Pfam" id="PF14920"/>
    </source>
</evidence>
<feature type="compositionally biased region" description="Basic and acidic residues" evidence="1">
    <location>
        <begin position="704"/>
        <end position="721"/>
    </location>
</feature>
<feature type="domain" description="DM2" evidence="3">
    <location>
        <begin position="265"/>
        <end position="609"/>
    </location>
</feature>
<dbReference type="InterPro" id="IPR029421">
    <property type="entry name" value="MTBP_N"/>
</dbReference>
<feature type="compositionally biased region" description="Basic and acidic residues" evidence="1">
    <location>
        <begin position="788"/>
        <end position="801"/>
    </location>
</feature>
<feature type="non-terminal residue" evidence="5">
    <location>
        <position position="864"/>
    </location>
</feature>
<dbReference type="Pfam" id="PF14920">
    <property type="entry name" value="MTBP_C"/>
    <property type="match status" value="1"/>
</dbReference>
<dbReference type="GO" id="GO:0000776">
    <property type="term" value="C:kinetochore"/>
    <property type="evidence" value="ECO:0007669"/>
    <property type="project" value="TreeGrafter"/>
</dbReference>
<feature type="region of interest" description="Disordered" evidence="1">
    <location>
        <begin position="688"/>
        <end position="742"/>
    </location>
</feature>
<dbReference type="PANTHER" id="PTHR14382">
    <property type="entry name" value="MDM2-BINDING PROTEIN"/>
    <property type="match status" value="1"/>
</dbReference>
<sequence>AAADMYQFLKESCNASINADVSTFPACSVVGIPGAKKWYFASHVICGYYQFCSSDWEEINADTQKNEDSYLASIDENLGTTQNFEEDDSNSRESLSLTDIYDEAAESLHQLADKLPAPGRAMVDVILQAVQCDGPKLKDCLPAIGALKHLREWHSAQITIAASDAKGSWQKIADYLSADFVSSDDIMNIIDLNELWRGKIQIWERKFGSGVVFPEFCMRSTSAKTFRTANLSSCFAAKKEWQSRNTDTLPEAMLYIHRFLFDLFQVFHYYGPAMEFLQMVVLSDLPSIFVSDLEFDLSLSRKNTKETSTLLLDQISFLSGKVGALFTLPCNVSSVVIPSPAQLSTKKWKEYMAKKPKVISVPEIELKGESCRYYFLLQGNGSGGCKATLIHSAAQINGMATLAAVNGKLKAKAEETESDIRISDFIKSLPCYCGEEIVQRETKLSRLQVFALKEYLKRKELTKQPVVISTNEFKSLLKLTRECFLDLCSTSLPKPVLQKVCNKTRSCTVTCGKVVQRVFLAEPDLIERNPLEWPERHVLQNLENFEKNKQKMRVPLFAHSPEQLLGHRDSQRESLTLLDAKELLKYFTPEGLPVGDLQPLQVPKRENAFLLTPELTPRKLRGLPFEKAAGCHYHGLEYCLDNRRALERDVGYAELQTRLIRYETQTTCTKECCPVPLVLSPLPSPAVLSEPGSVPDGESLQSEYKTEASRLKRRSKDLDHFHPKKRLSKSESTDSLLSQASGSSRSHCAVAVTRKRSERSISVAAVPPKLPGQAHRAATKAGSAAEPEASKPEKESRSQKHTRMLKEVVAKTLQKHGIAEDHKCFASCSQRLFEISKFYLKDLKTSRGLLDEMKKTANSNAKQV</sequence>
<dbReference type="GO" id="GO:0007089">
    <property type="term" value="P:traversing start control point of mitotic cell cycle"/>
    <property type="evidence" value="ECO:0007669"/>
    <property type="project" value="TreeGrafter"/>
</dbReference>
<dbReference type="InterPro" id="IPR029418">
    <property type="entry name" value="MTBP_C"/>
</dbReference>
<accession>A0A7L0VD68</accession>
<feature type="non-terminal residue" evidence="5">
    <location>
        <position position="1"/>
    </location>
</feature>
<dbReference type="PANTHER" id="PTHR14382:SF1">
    <property type="entry name" value="MDM2-BINDING PROTEIN"/>
    <property type="match status" value="1"/>
</dbReference>
<dbReference type="InterPro" id="IPR039061">
    <property type="entry name" value="MTBP"/>
</dbReference>
<reference evidence="5 6" key="1">
    <citation type="submission" date="2019-09" db="EMBL/GenBank/DDBJ databases">
        <title>Bird 10,000 Genomes (B10K) Project - Family phase.</title>
        <authorList>
            <person name="Zhang G."/>
        </authorList>
    </citation>
    <scope>NUCLEOTIDE SEQUENCE [LARGE SCALE GENOMIC DNA]</scope>
    <source>
        <strain evidence="5">B10K-DU-001-35</strain>
        <tissue evidence="5">Muscle</tissue>
    </source>
</reference>
<evidence type="ECO:0000313" key="5">
    <source>
        <dbReference type="EMBL" id="NXL76985.1"/>
    </source>
</evidence>
<dbReference type="AlphaFoldDB" id="A0A7L0VD68"/>
<keyword evidence="6" id="KW-1185">Reference proteome</keyword>
<dbReference type="GO" id="GO:0031396">
    <property type="term" value="P:regulation of protein ubiquitination"/>
    <property type="evidence" value="ECO:0007669"/>
    <property type="project" value="InterPro"/>
</dbReference>
<organism evidence="5 6">
    <name type="scientific">Leptocoma aspasia</name>
    <dbReference type="NCBI Taxonomy" id="2585812"/>
    <lineage>
        <taxon>Eukaryota</taxon>
        <taxon>Metazoa</taxon>
        <taxon>Chordata</taxon>
        <taxon>Craniata</taxon>
        <taxon>Vertebrata</taxon>
        <taxon>Euteleostomi</taxon>
        <taxon>Archelosauria</taxon>
        <taxon>Archosauria</taxon>
        <taxon>Dinosauria</taxon>
        <taxon>Saurischia</taxon>
        <taxon>Theropoda</taxon>
        <taxon>Coelurosauria</taxon>
        <taxon>Aves</taxon>
        <taxon>Neognathae</taxon>
        <taxon>Neoaves</taxon>
        <taxon>Telluraves</taxon>
        <taxon>Australaves</taxon>
        <taxon>Passeriformes</taxon>
        <taxon>Passeroidea</taxon>
        <taxon>Nectariniidae</taxon>
        <taxon>Leptocoma</taxon>
    </lineage>
</organism>
<evidence type="ECO:0000256" key="1">
    <source>
        <dbReference type="SAM" id="MobiDB-lite"/>
    </source>
</evidence>
<feature type="domain" description="MDN2-binding protein C-terminal" evidence="4">
    <location>
        <begin position="613"/>
        <end position="864"/>
    </location>
</feature>
<comment type="caution">
    <text evidence="5">The sequence shown here is derived from an EMBL/GenBank/DDBJ whole genome shotgun (WGS) entry which is preliminary data.</text>
</comment>
<dbReference type="Pfam" id="PF14919">
    <property type="entry name" value="MTBP_mid"/>
    <property type="match status" value="1"/>
</dbReference>
<protein>
    <submittedName>
        <fullName evidence="5">MTBP protein</fullName>
    </submittedName>
</protein>
<dbReference type="Pfam" id="PF14918">
    <property type="entry name" value="MTBP_N"/>
    <property type="match status" value="1"/>
</dbReference>
<proteinExistence type="predicted"/>